<dbReference type="RefSeq" id="WP_189854902.1">
    <property type="nucleotide sequence ID" value="NZ_BMVW01000001.1"/>
</dbReference>
<comment type="caution">
    <text evidence="1">The sequence shown here is derived from an EMBL/GenBank/DDBJ whole genome shotgun (WGS) entry which is preliminary data.</text>
</comment>
<proteinExistence type="predicted"/>
<gene>
    <name evidence="1" type="ORF">GCM10010365_05700</name>
</gene>
<keyword evidence="2" id="KW-1185">Reference proteome</keyword>
<sequence>MNDGTITLPWLVIREDDNGDRYRVGRYATRAEAQKIVDRLDSGGGGPKQLYWVEKIGQNGRNG</sequence>
<dbReference type="Proteomes" id="UP000622166">
    <property type="component" value="Unassembled WGS sequence"/>
</dbReference>
<accession>A0A918UCM9</accession>
<organism evidence="1 2">
    <name type="scientific">Streptomyces poonensis</name>
    <dbReference type="NCBI Taxonomy" id="68255"/>
    <lineage>
        <taxon>Bacteria</taxon>
        <taxon>Bacillati</taxon>
        <taxon>Actinomycetota</taxon>
        <taxon>Actinomycetes</taxon>
        <taxon>Kitasatosporales</taxon>
        <taxon>Streptomycetaceae</taxon>
        <taxon>Streptomyces</taxon>
    </lineage>
</organism>
<evidence type="ECO:0000313" key="2">
    <source>
        <dbReference type="Proteomes" id="UP000622166"/>
    </source>
</evidence>
<evidence type="ECO:0000313" key="1">
    <source>
        <dbReference type="EMBL" id="GGY90167.1"/>
    </source>
</evidence>
<name>A0A918UCM9_9ACTN</name>
<dbReference type="AlphaFoldDB" id="A0A918UCM9"/>
<evidence type="ECO:0008006" key="3">
    <source>
        <dbReference type="Google" id="ProtNLM"/>
    </source>
</evidence>
<reference evidence="1" key="2">
    <citation type="submission" date="2020-09" db="EMBL/GenBank/DDBJ databases">
        <authorList>
            <person name="Sun Q."/>
            <person name="Ohkuma M."/>
        </authorList>
    </citation>
    <scope>NUCLEOTIDE SEQUENCE</scope>
    <source>
        <strain evidence="1">JCM 4815</strain>
    </source>
</reference>
<reference evidence="1" key="1">
    <citation type="journal article" date="2014" name="Int. J. Syst. Evol. Microbiol.">
        <title>Complete genome sequence of Corynebacterium casei LMG S-19264T (=DSM 44701T), isolated from a smear-ripened cheese.</title>
        <authorList>
            <consortium name="US DOE Joint Genome Institute (JGI-PGF)"/>
            <person name="Walter F."/>
            <person name="Albersmeier A."/>
            <person name="Kalinowski J."/>
            <person name="Ruckert C."/>
        </authorList>
    </citation>
    <scope>NUCLEOTIDE SEQUENCE</scope>
    <source>
        <strain evidence="1">JCM 4815</strain>
    </source>
</reference>
<protein>
    <recommendedName>
        <fullName evidence="3">SPOR domain-containing protein</fullName>
    </recommendedName>
</protein>
<dbReference type="EMBL" id="BMVW01000001">
    <property type="protein sequence ID" value="GGY90167.1"/>
    <property type="molecule type" value="Genomic_DNA"/>
</dbReference>